<keyword evidence="2" id="KW-1185">Reference proteome</keyword>
<name>A0A9D4LAI8_DREPO</name>
<proteinExistence type="predicted"/>
<reference evidence="1" key="2">
    <citation type="submission" date="2020-11" db="EMBL/GenBank/DDBJ databases">
        <authorList>
            <person name="McCartney M.A."/>
            <person name="Auch B."/>
            <person name="Kono T."/>
            <person name="Mallez S."/>
            <person name="Becker A."/>
            <person name="Gohl D.M."/>
            <person name="Silverstein K.A.T."/>
            <person name="Koren S."/>
            <person name="Bechman K.B."/>
            <person name="Herman A."/>
            <person name="Abrahante J.E."/>
            <person name="Garbe J."/>
        </authorList>
    </citation>
    <scope>NUCLEOTIDE SEQUENCE</scope>
    <source>
        <strain evidence="1">Duluth1</strain>
        <tissue evidence="1">Whole animal</tissue>
    </source>
</reference>
<evidence type="ECO:0000313" key="2">
    <source>
        <dbReference type="Proteomes" id="UP000828390"/>
    </source>
</evidence>
<evidence type="ECO:0000313" key="1">
    <source>
        <dbReference type="EMBL" id="KAH3854873.1"/>
    </source>
</evidence>
<dbReference type="AlphaFoldDB" id="A0A9D4LAI8"/>
<dbReference type="EMBL" id="JAIWYP010000003">
    <property type="protein sequence ID" value="KAH3854873.1"/>
    <property type="molecule type" value="Genomic_DNA"/>
</dbReference>
<reference evidence="1" key="1">
    <citation type="journal article" date="2019" name="bioRxiv">
        <title>The Genome of the Zebra Mussel, Dreissena polymorpha: A Resource for Invasive Species Research.</title>
        <authorList>
            <person name="McCartney M.A."/>
            <person name="Auch B."/>
            <person name="Kono T."/>
            <person name="Mallez S."/>
            <person name="Zhang Y."/>
            <person name="Obille A."/>
            <person name="Becker A."/>
            <person name="Abrahante J.E."/>
            <person name="Garbe J."/>
            <person name="Badalamenti J.P."/>
            <person name="Herman A."/>
            <person name="Mangelson H."/>
            <person name="Liachko I."/>
            <person name="Sullivan S."/>
            <person name="Sone E.D."/>
            <person name="Koren S."/>
            <person name="Silverstein K.A.T."/>
            <person name="Beckman K.B."/>
            <person name="Gohl D.M."/>
        </authorList>
    </citation>
    <scope>NUCLEOTIDE SEQUENCE</scope>
    <source>
        <strain evidence="1">Duluth1</strain>
        <tissue evidence="1">Whole animal</tissue>
    </source>
</reference>
<gene>
    <name evidence="1" type="ORF">DPMN_097431</name>
</gene>
<comment type="caution">
    <text evidence="1">The sequence shown here is derived from an EMBL/GenBank/DDBJ whole genome shotgun (WGS) entry which is preliminary data.</text>
</comment>
<dbReference type="Proteomes" id="UP000828390">
    <property type="component" value="Unassembled WGS sequence"/>
</dbReference>
<accession>A0A9D4LAI8</accession>
<protein>
    <submittedName>
        <fullName evidence="1">Uncharacterized protein</fullName>
    </submittedName>
</protein>
<organism evidence="1 2">
    <name type="scientific">Dreissena polymorpha</name>
    <name type="common">Zebra mussel</name>
    <name type="synonym">Mytilus polymorpha</name>
    <dbReference type="NCBI Taxonomy" id="45954"/>
    <lineage>
        <taxon>Eukaryota</taxon>
        <taxon>Metazoa</taxon>
        <taxon>Spiralia</taxon>
        <taxon>Lophotrochozoa</taxon>
        <taxon>Mollusca</taxon>
        <taxon>Bivalvia</taxon>
        <taxon>Autobranchia</taxon>
        <taxon>Heteroconchia</taxon>
        <taxon>Euheterodonta</taxon>
        <taxon>Imparidentia</taxon>
        <taxon>Neoheterodontei</taxon>
        <taxon>Myida</taxon>
        <taxon>Dreissenoidea</taxon>
        <taxon>Dreissenidae</taxon>
        <taxon>Dreissena</taxon>
    </lineage>
</organism>
<sequence length="205" mass="23195">MIQTVSGRSVESPKVPFSSCIPVIVYDLLILFRESSVCILTIFPSYKISICARVYNITMNKYCFDSFPGIIKKVLENINSSCFGVVGNSTYNFKKFTVGDMCSLIETLVKWVKTNLGSSSKILVSLRNQPDIMPTKPKRVFHVVDFLARLNLLFGIIFEEPRGKSLLEECATWAKFIRKVMDSVNWKGNLLAHVHEKFGYMDATA</sequence>